<organism evidence="3 4">
    <name type="scientific">Brunnivagina elsteri CCALA 953</name>
    <dbReference type="NCBI Taxonomy" id="987040"/>
    <lineage>
        <taxon>Bacteria</taxon>
        <taxon>Bacillati</taxon>
        <taxon>Cyanobacteriota</taxon>
        <taxon>Cyanophyceae</taxon>
        <taxon>Nostocales</taxon>
        <taxon>Calotrichaceae</taxon>
        <taxon>Brunnivagina</taxon>
    </lineage>
</organism>
<dbReference type="SMART" id="SM00909">
    <property type="entry name" value="Germane"/>
    <property type="match status" value="1"/>
</dbReference>
<evidence type="ECO:0000313" key="3">
    <source>
        <dbReference type="EMBL" id="PAX60743.1"/>
    </source>
</evidence>
<evidence type="ECO:0000313" key="4">
    <source>
        <dbReference type="Proteomes" id="UP000218238"/>
    </source>
</evidence>
<dbReference type="InterPro" id="IPR019606">
    <property type="entry name" value="GerMN"/>
</dbReference>
<evidence type="ECO:0000256" key="1">
    <source>
        <dbReference type="SAM" id="Phobius"/>
    </source>
</evidence>
<dbReference type="AlphaFoldDB" id="A0A2A2TQN2"/>
<sequence>MRDEQRNNRISSGVIAAVSAAVVAVSGGVAWFTWNTINSQNSTVNNPVKVNPANPPKRNIANERTAEIYLLKDTGKKFELVALPVEVAATKDKPNEFLEAAFGSLLTAKNDGDTSSVIPSGTKILDVKVENDAIRVDLSNEFTSGGGSASMTGRVGQVVYTATSLNNNAKVYINVNGKELDVLGGEGLELEQPLTRESFKKNYQL</sequence>
<accession>A0A2A2TQN2</accession>
<dbReference type="RefSeq" id="WP_095719722.1">
    <property type="nucleotide sequence ID" value="NZ_NTFS01000001.1"/>
</dbReference>
<gene>
    <name evidence="3" type="ORF">CK510_00055</name>
</gene>
<proteinExistence type="predicted"/>
<keyword evidence="1" id="KW-0812">Transmembrane</keyword>
<keyword evidence="1" id="KW-1133">Transmembrane helix</keyword>
<keyword evidence="1" id="KW-0472">Membrane</keyword>
<name>A0A2A2TQN2_9CYAN</name>
<evidence type="ECO:0000259" key="2">
    <source>
        <dbReference type="SMART" id="SM00909"/>
    </source>
</evidence>
<dbReference type="Pfam" id="PF10646">
    <property type="entry name" value="Germane"/>
    <property type="match status" value="1"/>
</dbReference>
<feature type="domain" description="GerMN" evidence="2">
    <location>
        <begin position="98"/>
        <end position="184"/>
    </location>
</feature>
<feature type="transmembrane region" description="Helical" evidence="1">
    <location>
        <begin position="12"/>
        <end position="34"/>
    </location>
</feature>
<dbReference type="EMBL" id="NTFS01000001">
    <property type="protein sequence ID" value="PAX60743.1"/>
    <property type="molecule type" value="Genomic_DNA"/>
</dbReference>
<keyword evidence="4" id="KW-1185">Reference proteome</keyword>
<dbReference type="Proteomes" id="UP000218238">
    <property type="component" value="Unassembled WGS sequence"/>
</dbReference>
<reference evidence="3 4" key="1">
    <citation type="submission" date="2017-08" db="EMBL/GenBank/DDBJ databases">
        <title>Draft genome sequence of filamentous cyanobacterium Calothrix elsteri CCALA 953.</title>
        <authorList>
            <person name="Gagunashvili A.N."/>
            <person name="Elster J."/>
            <person name="Andresson O.S."/>
        </authorList>
    </citation>
    <scope>NUCLEOTIDE SEQUENCE [LARGE SCALE GENOMIC DNA]</scope>
    <source>
        <strain evidence="3 4">CCALA 953</strain>
    </source>
</reference>
<protein>
    <submittedName>
        <fullName evidence="3">Spore germination protein</fullName>
    </submittedName>
</protein>
<comment type="caution">
    <text evidence="3">The sequence shown here is derived from an EMBL/GenBank/DDBJ whole genome shotgun (WGS) entry which is preliminary data.</text>
</comment>
<dbReference type="OrthoDB" id="510914at2"/>